<keyword evidence="16" id="KW-1015">Disulfide bond</keyword>
<keyword evidence="12" id="KW-1043">Host membrane</keyword>
<evidence type="ECO:0000256" key="17">
    <source>
        <dbReference type="ARBA" id="ARBA00054551"/>
    </source>
</evidence>
<comment type="subcellular location">
    <subcellularLocation>
        <location evidence="1">Host cell membrane</location>
        <topology evidence="1">Single-pass membrane protein</topology>
    </subcellularLocation>
    <subcellularLocation>
        <location evidence="2">Periplasm</location>
    </subcellularLocation>
    <subcellularLocation>
        <location evidence="3">Secreted</location>
    </subcellularLocation>
</comment>
<comment type="similarity">
    <text evidence="4">Belongs to the hemolysin E family.</text>
</comment>
<evidence type="ECO:0000256" key="3">
    <source>
        <dbReference type="ARBA" id="ARBA00004613"/>
    </source>
</evidence>
<evidence type="ECO:0000256" key="7">
    <source>
        <dbReference type="ARBA" id="ARBA00022656"/>
    </source>
</evidence>
<dbReference type="FunFam" id="1.20.1170.10:FF:000004">
    <property type="entry name" value="Hemolysin E, chromosomal"/>
    <property type="match status" value="1"/>
</dbReference>
<organism evidence="21 22">
    <name type="scientific">Escherichia coli O157:H7 (strain EC869)</name>
    <dbReference type="NCBI Taxonomy" id="478008"/>
    <lineage>
        <taxon>Bacteria</taxon>
        <taxon>Pseudomonadati</taxon>
        <taxon>Pseudomonadota</taxon>
        <taxon>Gammaproteobacteria</taxon>
        <taxon>Enterobacterales</taxon>
        <taxon>Enterobacteriaceae</taxon>
        <taxon>Escherichia</taxon>
    </lineage>
</organism>
<evidence type="ECO:0000256" key="15">
    <source>
        <dbReference type="ARBA" id="ARBA00023136"/>
    </source>
</evidence>
<keyword evidence="8" id="KW-0812">Transmembrane</keyword>
<proteinExistence type="inferred from homology"/>
<evidence type="ECO:0000256" key="13">
    <source>
        <dbReference type="ARBA" id="ARBA00022989"/>
    </source>
</evidence>
<keyword evidence="10" id="KW-0574">Periplasm</keyword>
<evidence type="ECO:0000256" key="11">
    <source>
        <dbReference type="ARBA" id="ARBA00022852"/>
    </source>
</evidence>
<dbReference type="GO" id="GO:0042597">
    <property type="term" value="C:periplasmic space"/>
    <property type="evidence" value="ECO:0007669"/>
    <property type="project" value="UniProtKB-SubCell"/>
</dbReference>
<evidence type="ECO:0000256" key="10">
    <source>
        <dbReference type="ARBA" id="ARBA00022764"/>
    </source>
</evidence>
<dbReference type="InterPro" id="IPR027018">
    <property type="entry name" value="Hemolysin_E"/>
</dbReference>
<protein>
    <recommendedName>
        <fullName evidence="19">Cytotoxin ClyA</fullName>
    </recommendedName>
    <alternativeName>
        <fullName evidence="20">Silent hemolysin SheA</fullName>
    </alternativeName>
</protein>
<keyword evidence="5" id="KW-1032">Host cell membrane</keyword>
<evidence type="ECO:0000256" key="20">
    <source>
        <dbReference type="ARBA" id="ARBA00077555"/>
    </source>
</evidence>
<keyword evidence="13" id="KW-1133">Transmembrane helix</keyword>
<keyword evidence="11" id="KW-0204">Cytolysis</keyword>
<dbReference type="CDD" id="cd22651">
    <property type="entry name" value="HlyE-like"/>
    <property type="match status" value="1"/>
</dbReference>
<evidence type="ECO:0000313" key="21">
    <source>
        <dbReference type="EMBL" id="EDU90838.1"/>
    </source>
</evidence>
<evidence type="ECO:0000256" key="2">
    <source>
        <dbReference type="ARBA" id="ARBA00004418"/>
    </source>
</evidence>
<dbReference type="SUPFAM" id="SSF58100">
    <property type="entry name" value="Bacterial hemolysins"/>
    <property type="match status" value="1"/>
</dbReference>
<evidence type="ECO:0000256" key="9">
    <source>
        <dbReference type="ARBA" id="ARBA00022735"/>
    </source>
</evidence>
<dbReference type="GO" id="GO:0020002">
    <property type="term" value="C:host cell plasma membrane"/>
    <property type="evidence" value="ECO:0007669"/>
    <property type="project" value="UniProtKB-SubCell"/>
</dbReference>
<dbReference type="GO" id="GO:0090729">
    <property type="term" value="F:toxin activity"/>
    <property type="evidence" value="ECO:0007669"/>
    <property type="project" value="UniProtKB-KW"/>
</dbReference>
<keyword evidence="7" id="KW-0800">Toxin</keyword>
<evidence type="ECO:0000256" key="16">
    <source>
        <dbReference type="ARBA" id="ARBA00023157"/>
    </source>
</evidence>
<keyword evidence="15" id="KW-0472">Membrane</keyword>
<dbReference type="AlphaFoldDB" id="A0A0H3PND7"/>
<evidence type="ECO:0000313" key="22">
    <source>
        <dbReference type="Proteomes" id="UP000004641"/>
    </source>
</evidence>
<comment type="function">
    <text evidence="17">Toxin, which has some hemolytic activity towards mammalian cells. Acts by forming a pore-like structure upon contact with mammalian cells.</text>
</comment>
<keyword evidence="6" id="KW-0964">Secreted</keyword>
<reference evidence="21 22" key="1">
    <citation type="journal article" date="2011" name="Appl. Environ. Microbiol.">
        <title>Genome signatures of Escherichia coli O157:H7 isolates from the bovine host reservoir.</title>
        <authorList>
            <person name="Eppinger M."/>
            <person name="Mammel M.K."/>
            <person name="Leclerc J.E."/>
            <person name="Ravel J."/>
            <person name="Cebula T.A."/>
        </authorList>
    </citation>
    <scope>NUCLEOTIDE SEQUENCE [LARGE SCALE GENOMIC DNA]</scope>
    <source>
        <strain evidence="21 22">EC869</strain>
    </source>
</reference>
<dbReference type="NCBIfam" id="NF008477">
    <property type="entry name" value="PRK11376.1"/>
    <property type="match status" value="1"/>
</dbReference>
<accession>A0A0H3PND7</accession>
<comment type="subunit">
    <text evidence="18">Monomer and oligomer. In periplasm, it is present as a monomer, while in outer membrane vesicles, it oligomerizes to form a pore structure that is active. The pore is formed by a dodecamer.</text>
</comment>
<dbReference type="Pfam" id="PF06109">
    <property type="entry name" value="HlyE"/>
    <property type="match status" value="1"/>
</dbReference>
<keyword evidence="9" id="KW-0354">Hemolysis</keyword>
<keyword evidence="14" id="KW-0843">Virulence</keyword>
<evidence type="ECO:0000256" key="8">
    <source>
        <dbReference type="ARBA" id="ARBA00022692"/>
    </source>
</evidence>
<evidence type="ECO:0000256" key="5">
    <source>
        <dbReference type="ARBA" id="ARBA00022511"/>
    </source>
</evidence>
<dbReference type="EMBL" id="ABHU01000009">
    <property type="protein sequence ID" value="EDU90838.1"/>
    <property type="molecule type" value="Genomic_DNA"/>
</dbReference>
<sequence>MFDIYHINRNKDIDASLPANYELDEVKFINSCKTGVSLQFIYLKRRMIMTEIVADKTVEVVKNAIETADGALDLYNKYLDQVIPWQTFDETIKELSRFKQEYSQAASVLVGNIKTLLMDSQDKYFEATQTVYEWCGVATQLLAAYILLFDEYNEKKASAQKDILIKVLDDGITKLNEAQKSLLVSSQSFNNASGKLLALDSQLTNDFSEKSSYFQSQVDKIRKEAYAGAAAGVVAGPFGLIISYSIAAGVVEGKLIPELKNKLKSVQSFFTTLSNTVKQANKDIDAAKLKLTTEIAAIGEIKTETETTRFYVDYDDLMLSLLKEAANKMINTCNEYQKRHGKKTLFEVPEV</sequence>
<evidence type="ECO:0000256" key="12">
    <source>
        <dbReference type="ARBA" id="ARBA00022870"/>
    </source>
</evidence>
<dbReference type="Gene3D" id="1.20.1170.10">
    <property type="match status" value="1"/>
</dbReference>
<dbReference type="GO" id="GO:0044179">
    <property type="term" value="P:hemolysis in another organism"/>
    <property type="evidence" value="ECO:0007669"/>
    <property type="project" value="InterPro"/>
</dbReference>
<name>A0A0H3PND7_ECO5C</name>
<evidence type="ECO:0000256" key="4">
    <source>
        <dbReference type="ARBA" id="ARBA00005444"/>
    </source>
</evidence>
<gene>
    <name evidence="21" type="primary">sheA</name>
    <name evidence="21" type="ORF">ECH7EC869_0158</name>
</gene>
<evidence type="ECO:0000256" key="6">
    <source>
        <dbReference type="ARBA" id="ARBA00022525"/>
    </source>
</evidence>
<comment type="caution">
    <text evidence="21">The sequence shown here is derived from an EMBL/GenBank/DDBJ whole genome shotgun (WGS) entry which is preliminary data.</text>
</comment>
<dbReference type="GO" id="GO:0005576">
    <property type="term" value="C:extracellular region"/>
    <property type="evidence" value="ECO:0007669"/>
    <property type="project" value="UniProtKB-SubCell"/>
</dbReference>
<evidence type="ECO:0000256" key="14">
    <source>
        <dbReference type="ARBA" id="ARBA00023026"/>
    </source>
</evidence>
<evidence type="ECO:0000256" key="18">
    <source>
        <dbReference type="ARBA" id="ARBA00064547"/>
    </source>
</evidence>
<evidence type="ECO:0000256" key="1">
    <source>
        <dbReference type="ARBA" id="ARBA00004178"/>
    </source>
</evidence>
<dbReference type="Proteomes" id="UP000004641">
    <property type="component" value="Unassembled WGS sequence"/>
</dbReference>
<evidence type="ECO:0000256" key="19">
    <source>
        <dbReference type="ARBA" id="ARBA00075722"/>
    </source>
</evidence>